<gene>
    <name evidence="2" type="ORF">Metli_2306</name>
</gene>
<evidence type="ECO:0000313" key="3">
    <source>
        <dbReference type="Proteomes" id="UP000005095"/>
    </source>
</evidence>
<dbReference type="AlphaFoldDB" id="J0SBX6"/>
<evidence type="ECO:0000256" key="1">
    <source>
        <dbReference type="SAM" id="MobiDB-lite"/>
    </source>
</evidence>
<dbReference type="EMBL" id="CM001555">
    <property type="protein sequence ID" value="EJG08244.1"/>
    <property type="molecule type" value="Genomic_DNA"/>
</dbReference>
<organism evidence="2 3">
    <name type="scientific">Methanofollis liminatans DSM 4140</name>
    <dbReference type="NCBI Taxonomy" id="28892"/>
    <lineage>
        <taxon>Archaea</taxon>
        <taxon>Methanobacteriati</taxon>
        <taxon>Methanobacteriota</taxon>
        <taxon>Stenosarchaea group</taxon>
        <taxon>Methanomicrobia</taxon>
        <taxon>Methanomicrobiales</taxon>
        <taxon>Methanomicrobiaceae</taxon>
        <taxon>Methanofollis</taxon>
    </lineage>
</organism>
<name>J0SBX6_9EURY</name>
<dbReference type="HOGENOM" id="CLU_3353902_0_0_2"/>
<keyword evidence="3" id="KW-1185">Reference proteome</keyword>
<dbReference type="Proteomes" id="UP000005095">
    <property type="component" value="Chromosome"/>
</dbReference>
<sequence length="36" mass="3791">MAPFKLQRPGTGIRERPQRAAVQRTGAAETTAAVGP</sequence>
<proteinExistence type="predicted"/>
<protein>
    <submittedName>
        <fullName evidence="2">Uncharacterized protein</fullName>
    </submittedName>
</protein>
<accession>J0SBX6</accession>
<evidence type="ECO:0000313" key="2">
    <source>
        <dbReference type="EMBL" id="EJG08244.1"/>
    </source>
</evidence>
<reference evidence="2 3" key="1">
    <citation type="submission" date="2011-08" db="EMBL/GenBank/DDBJ databases">
        <title>The complete genome of Methanofollis liminatans DSM 4140.</title>
        <authorList>
            <consortium name="US DOE Joint Genome Institute (JGI-PGF)"/>
            <person name="Lucas S."/>
            <person name="Han J."/>
            <person name="Lapidus A."/>
            <person name="Bruce D."/>
            <person name="Goodwin L."/>
            <person name="Pitluck S."/>
            <person name="Peters L."/>
            <person name="Kyrpides N."/>
            <person name="Mavromatis K."/>
            <person name="Ivanova N."/>
            <person name="Mikhailova N."/>
            <person name="Lu M."/>
            <person name="Detter J.C."/>
            <person name="Tapia R."/>
            <person name="Han C."/>
            <person name="Land M."/>
            <person name="Hauser L."/>
            <person name="Markowitz V."/>
            <person name="Cheng J.-F."/>
            <person name="Hugenholtz P."/>
            <person name="Woyke T."/>
            <person name="Wu D."/>
            <person name="Spring S."/>
            <person name="Schuler E."/>
            <person name="Brambilla E."/>
            <person name="Klenk H.-P."/>
            <person name="Eisen J.A."/>
        </authorList>
    </citation>
    <scope>NUCLEOTIDE SEQUENCE [LARGE SCALE GENOMIC DNA]</scope>
    <source>
        <strain evidence="2 3">DSM 4140</strain>
    </source>
</reference>
<feature type="region of interest" description="Disordered" evidence="1">
    <location>
        <begin position="1"/>
        <end position="36"/>
    </location>
</feature>